<organism evidence="3 4">
    <name type="scientific">Puccinia coronata f. sp. avenae</name>
    <dbReference type="NCBI Taxonomy" id="200324"/>
    <lineage>
        <taxon>Eukaryota</taxon>
        <taxon>Fungi</taxon>
        <taxon>Dikarya</taxon>
        <taxon>Basidiomycota</taxon>
        <taxon>Pucciniomycotina</taxon>
        <taxon>Pucciniomycetes</taxon>
        <taxon>Pucciniales</taxon>
        <taxon>Pucciniaceae</taxon>
        <taxon>Puccinia</taxon>
    </lineage>
</organism>
<proteinExistence type="predicted"/>
<comment type="caution">
    <text evidence="3">The sequence shown here is derived from an EMBL/GenBank/DDBJ whole genome shotgun (WGS) entry which is preliminary data.</text>
</comment>
<dbReference type="GO" id="GO:0005634">
    <property type="term" value="C:nucleus"/>
    <property type="evidence" value="ECO:0007669"/>
    <property type="project" value="InterPro"/>
</dbReference>
<dbReference type="GO" id="GO:0072344">
    <property type="term" value="P:rescue of stalled ribosome"/>
    <property type="evidence" value="ECO:0007669"/>
    <property type="project" value="InterPro"/>
</dbReference>
<feature type="compositionally biased region" description="Low complexity" evidence="1">
    <location>
        <begin position="235"/>
        <end position="252"/>
    </location>
</feature>
<dbReference type="InterPro" id="IPR009349">
    <property type="entry name" value="TRIP4/RQT4_C2HC5_Znf"/>
</dbReference>
<dbReference type="EMBL" id="PGCI01000796">
    <property type="protein sequence ID" value="PLW15487.1"/>
    <property type="molecule type" value="Genomic_DNA"/>
</dbReference>
<evidence type="ECO:0000313" key="4">
    <source>
        <dbReference type="Proteomes" id="UP000235392"/>
    </source>
</evidence>
<evidence type="ECO:0000313" key="3">
    <source>
        <dbReference type="EMBL" id="PLW15487.1"/>
    </source>
</evidence>
<dbReference type="Pfam" id="PF06221">
    <property type="entry name" value="zf-C2HC5"/>
    <property type="match status" value="1"/>
</dbReference>
<dbReference type="GO" id="GO:0180022">
    <property type="term" value="C:RQC-trigger complex"/>
    <property type="evidence" value="ECO:0007669"/>
    <property type="project" value="InterPro"/>
</dbReference>
<feature type="domain" description="TRIP4/RQT4 C2HC5-type zinc finger" evidence="2">
    <location>
        <begin position="139"/>
        <end position="187"/>
    </location>
</feature>
<evidence type="ECO:0000259" key="2">
    <source>
        <dbReference type="Pfam" id="PF06221"/>
    </source>
</evidence>
<protein>
    <recommendedName>
        <fullName evidence="2">TRIP4/RQT4 C2HC5-type zinc finger domain-containing protein</fullName>
    </recommendedName>
</protein>
<feature type="compositionally biased region" description="Polar residues" evidence="1">
    <location>
        <begin position="253"/>
        <end position="262"/>
    </location>
</feature>
<gene>
    <name evidence="3" type="ORF">PCASD_18968</name>
</gene>
<accession>A0A2N5SQG4</accession>
<dbReference type="AlphaFoldDB" id="A0A2N5SQG4"/>
<sequence>MDDHVSCQALVEFTGLDQESTMTQIMPYLKSMKTKAEVVEYLHSLIGQGPKQASFIQRFSEQRFRASPPVINNQNQKKLDSAFPSLLASQRDPKSDKPPDIDIPISEFTPSCLEKLIELEGILKWFEPHSSTPAKVAAQCFCESRDHGLPIGRLPKQCAHCGLIYCRLKPALTSCPSCSQQTPLSSNTDLRENIRAEFVAKRKALIDLEVDKYQKRVSAEQKKALAAQEADRAYPSLPTSSSSGKSHSHPQPQTASNRYSNQLHPGASIQSRIRQGYDRLAQEHMSLKGTQNNKPSPSSHTVLRLNSSNGKTKIIKTTKKNLPANRKPQDVLTSSHVFDTRFSGEYLEHEDLAYVDAFDDLSVRAAGRLPLSFLDHKLIPPQKIPEYVPMDVYQV</sequence>
<name>A0A2N5SQG4_9BASI</name>
<dbReference type="Proteomes" id="UP000235392">
    <property type="component" value="Unassembled WGS sequence"/>
</dbReference>
<evidence type="ECO:0000256" key="1">
    <source>
        <dbReference type="SAM" id="MobiDB-lite"/>
    </source>
</evidence>
<feature type="region of interest" description="Disordered" evidence="1">
    <location>
        <begin position="224"/>
        <end position="262"/>
    </location>
</feature>
<dbReference type="GO" id="GO:0008270">
    <property type="term" value="F:zinc ion binding"/>
    <property type="evidence" value="ECO:0007669"/>
    <property type="project" value="InterPro"/>
</dbReference>
<reference evidence="3 4" key="1">
    <citation type="submission" date="2017-11" db="EMBL/GenBank/DDBJ databases">
        <title>De novo assembly and phasing of dikaryotic genomes from two isolates of Puccinia coronata f. sp. avenae, the causal agent of oat crown rust.</title>
        <authorList>
            <person name="Miller M.E."/>
            <person name="Zhang Y."/>
            <person name="Omidvar V."/>
            <person name="Sperschneider J."/>
            <person name="Schwessinger B."/>
            <person name="Raley C."/>
            <person name="Palmer J.M."/>
            <person name="Garnica D."/>
            <person name="Upadhyaya N."/>
            <person name="Rathjen J."/>
            <person name="Taylor J.M."/>
            <person name="Park R.F."/>
            <person name="Dodds P.N."/>
            <person name="Hirsch C.D."/>
            <person name="Kianian S.F."/>
            <person name="Figueroa M."/>
        </authorList>
    </citation>
    <scope>NUCLEOTIDE SEQUENCE [LARGE SCALE GENOMIC DNA]</scope>
    <source>
        <strain evidence="3">12SD80</strain>
    </source>
</reference>